<keyword evidence="6" id="KW-1185">Reference proteome</keyword>
<accession>A0A4P6JPV0</accession>
<organism evidence="5 6">
    <name type="scientific">Ktedonosporobacter rubrisoli</name>
    <dbReference type="NCBI Taxonomy" id="2509675"/>
    <lineage>
        <taxon>Bacteria</taxon>
        <taxon>Bacillati</taxon>
        <taxon>Chloroflexota</taxon>
        <taxon>Ktedonobacteria</taxon>
        <taxon>Ktedonobacterales</taxon>
        <taxon>Ktedonosporobacteraceae</taxon>
        <taxon>Ktedonosporobacter</taxon>
    </lineage>
</organism>
<dbReference type="Pfam" id="PF00400">
    <property type="entry name" value="WD40"/>
    <property type="match status" value="8"/>
</dbReference>
<protein>
    <recommendedName>
        <fullName evidence="4">Novel STAND NTPase 1 domain-containing protein</fullName>
    </recommendedName>
</protein>
<dbReference type="InterPro" id="IPR019775">
    <property type="entry name" value="WD40_repeat_CS"/>
</dbReference>
<evidence type="ECO:0000313" key="6">
    <source>
        <dbReference type="Proteomes" id="UP000290365"/>
    </source>
</evidence>
<feature type="repeat" description="WD" evidence="3">
    <location>
        <begin position="1347"/>
        <end position="1375"/>
    </location>
</feature>
<feature type="repeat" description="WD" evidence="3">
    <location>
        <begin position="861"/>
        <end position="902"/>
    </location>
</feature>
<dbReference type="RefSeq" id="WP_129888357.1">
    <property type="nucleotide sequence ID" value="NZ_CP035758.1"/>
</dbReference>
<dbReference type="InterPro" id="IPR036322">
    <property type="entry name" value="WD40_repeat_dom_sf"/>
</dbReference>
<feature type="repeat" description="WD" evidence="3">
    <location>
        <begin position="902"/>
        <end position="934"/>
    </location>
</feature>
<dbReference type="Pfam" id="PF20703">
    <property type="entry name" value="nSTAND1"/>
    <property type="match status" value="1"/>
</dbReference>
<dbReference type="Gene3D" id="2.40.10.120">
    <property type="match status" value="1"/>
</dbReference>
<feature type="repeat" description="WD" evidence="3">
    <location>
        <begin position="952"/>
        <end position="993"/>
    </location>
</feature>
<dbReference type="Pfam" id="PF13365">
    <property type="entry name" value="Trypsin_2"/>
    <property type="match status" value="1"/>
</dbReference>
<gene>
    <name evidence="5" type="ORF">EPA93_15355</name>
</gene>
<dbReference type="SUPFAM" id="SSF50494">
    <property type="entry name" value="Trypsin-like serine proteases"/>
    <property type="match status" value="1"/>
</dbReference>
<dbReference type="Gene3D" id="2.130.10.10">
    <property type="entry name" value="YVTN repeat-like/Quinoprotein amine dehydrogenase"/>
    <property type="match status" value="4"/>
</dbReference>
<evidence type="ECO:0000256" key="3">
    <source>
        <dbReference type="PROSITE-ProRule" id="PRU00221"/>
    </source>
</evidence>
<feature type="repeat" description="WD" evidence="3">
    <location>
        <begin position="1262"/>
        <end position="1303"/>
    </location>
</feature>
<name>A0A4P6JPV0_KTERU</name>
<proteinExistence type="predicted"/>
<feature type="repeat" description="WD" evidence="3">
    <location>
        <begin position="1303"/>
        <end position="1344"/>
    </location>
</feature>
<reference evidence="5 6" key="1">
    <citation type="submission" date="2019-01" db="EMBL/GenBank/DDBJ databases">
        <title>Ktedonosporobacter rubrisoli SCAWS-G2.</title>
        <authorList>
            <person name="Huang Y."/>
            <person name="Yan B."/>
        </authorList>
    </citation>
    <scope>NUCLEOTIDE SEQUENCE [LARGE SCALE GENOMIC DNA]</scope>
    <source>
        <strain evidence="5 6">SCAWS-G2</strain>
    </source>
</reference>
<evidence type="ECO:0000256" key="1">
    <source>
        <dbReference type="ARBA" id="ARBA00022574"/>
    </source>
</evidence>
<dbReference type="PANTHER" id="PTHR19879:SF9">
    <property type="entry name" value="TRANSCRIPTION INITIATION FACTOR TFIID SUBUNIT 5"/>
    <property type="match status" value="1"/>
</dbReference>
<dbReference type="PROSITE" id="PS50082">
    <property type="entry name" value="WD_REPEATS_2"/>
    <property type="match status" value="8"/>
</dbReference>
<sequence>MSEDIKAGIALIQSGQNIGAGFLLSDDGLLVTCAHVLGKVLPSSVKVTFYVLPDCPYTARVLSDLWRSDQEEDIAFLQIESSLPRNVRPLHLGSSQYTSGHRISTFGFPNIESLQGLPASGMMSGETIHATTGHRVLTVEANAIAVGFSGAPIWDEQRRCVIGMVTSITKPDNRARMANVACVLPSEVVQNICPRLHLEDVCPYKGLEPFTEQDAKFFFGRERYIHELIELLLRDKRLLAILGPIGSGKTSVLQAGVLPLLRSGKRIARSDHWEIFLFQQTNDPLFPLRASGLLTSRGQRLIEGVRAWQRNHPQKERLVLIFDQFEKIFTRTKKDLCKEFIQQLVTLIQSDLAVTIILAMSDDRYSELAEHSELIKLVERQLSNIPPMRYEEIMEVIENPAQVVDLHFENGLKEKIAEDSMTTLAEPSDALQKRHSSGLPLLAFLLKHMWDQSPDHYFTHACFEHVGGTAGALTKWATETYQSLTQRQQALARRIFTDLVDLGDDRQGRLDCRIQKTLTGLCHAPQEEEEVRAVVEIFAQAHLLETSLDEKTKNVTVKIIHDVLLREWDLLQTWLREDHQFLSWRREIRHRANKWVQSSPYEVQHRDEGILLRGRDVTEAALWFPHCAHKLTLEEQAFLQASIEWRQQEETRNHQHEETKQLQERTLAQRIATQAQLLQTTQPHLIEQSLLLAVEAIKRFPCIEAEQALRQGVTLLPRLLFRANRRTITRSVLYTRDGNTLVIAGLDGLQWLSGANINDQSIFNLPLGPLQASAVSGDGAYIVVADTYGKAWIVDTQRASILVGLHHPGPIHAVAVTNQPSLLFATASKEKTARIWSITDVLPNNDASSVSPSYLDKSIHCFSHPGVVRSVTFSSDGRYVATANADHTARIWDISNGKQVAVFSHDALVNTVAFSPDDTYIATASEDKTVRLWKWPLDITWGWRRKPKPEYIFRHNGAVHVLSFSFDGKYIATGSEDKTARVYDLKEGYEAQRFPHQAPVTAVCFHPHEYILATASQDHLARIWRLDQEIPVHYLPHRGPVRNVLFHPHKPYIVTAGDDGHVHIWQIGQWSQIMSRPYNQGKVRGLLVDAFKGRQVLHVAVEGDNRIQHWKMCHDHDAQQPIQEAEAANVLFNTYRERLVLTDSPVSILSDDHRYCAAAGPDGTITIKNFETAQETRIFLPGETITALALSASKRFLAIATRTGIVHIREWEHERGLHLTLPMQEQVHTLLFSAQDDYLVTANDHQIALWCWQTMKEQPAYTLPHQETLSSLTLSPDKKYLLTTCTDEKARLWDLTTGLLINEMQHTKAVQLGIFSSDGTYLATASTDQTVSIWETSTGEKRACLLHSAITYAMRFSKDDAYLATASEDNIIRLWLWKPEDLIAEARLHLSRNLTQEEWQASLGNEPYRKTYTDLAWREF</sequence>
<dbReference type="PROSITE" id="PS50294">
    <property type="entry name" value="WD_REPEATS_REGION"/>
    <property type="match status" value="8"/>
</dbReference>
<dbReference type="OrthoDB" id="141273at2"/>
<keyword evidence="2" id="KW-0677">Repeat</keyword>
<dbReference type="CDD" id="cd00009">
    <property type="entry name" value="AAA"/>
    <property type="match status" value="1"/>
</dbReference>
<dbReference type="InterPro" id="IPR009003">
    <property type="entry name" value="Peptidase_S1_PA"/>
</dbReference>
<feature type="repeat" description="WD" evidence="3">
    <location>
        <begin position="1034"/>
        <end position="1075"/>
    </location>
</feature>
<dbReference type="SUPFAM" id="SSF50978">
    <property type="entry name" value="WD40 repeat-like"/>
    <property type="match status" value="3"/>
</dbReference>
<keyword evidence="1 3" id="KW-0853">WD repeat</keyword>
<dbReference type="CDD" id="cd00200">
    <property type="entry name" value="WD40"/>
    <property type="match status" value="1"/>
</dbReference>
<dbReference type="InterPro" id="IPR015943">
    <property type="entry name" value="WD40/YVTN_repeat-like_dom_sf"/>
</dbReference>
<dbReference type="SUPFAM" id="SSF52540">
    <property type="entry name" value="P-loop containing nucleoside triphosphate hydrolases"/>
    <property type="match status" value="1"/>
</dbReference>
<dbReference type="KEGG" id="kbs:EPA93_15355"/>
<dbReference type="SMART" id="SM00320">
    <property type="entry name" value="WD40"/>
    <property type="match status" value="11"/>
</dbReference>
<feature type="repeat" description="WD" evidence="3">
    <location>
        <begin position="993"/>
        <end position="1034"/>
    </location>
</feature>
<dbReference type="PANTHER" id="PTHR19879">
    <property type="entry name" value="TRANSCRIPTION INITIATION FACTOR TFIID"/>
    <property type="match status" value="1"/>
</dbReference>
<dbReference type="Proteomes" id="UP000290365">
    <property type="component" value="Chromosome"/>
</dbReference>
<dbReference type="PROSITE" id="PS00678">
    <property type="entry name" value="WD_REPEATS_1"/>
    <property type="match status" value="3"/>
</dbReference>
<dbReference type="InterPro" id="IPR001680">
    <property type="entry name" value="WD40_rpt"/>
</dbReference>
<dbReference type="EMBL" id="CP035758">
    <property type="protein sequence ID" value="QBD77294.1"/>
    <property type="molecule type" value="Genomic_DNA"/>
</dbReference>
<dbReference type="InterPro" id="IPR027417">
    <property type="entry name" value="P-loop_NTPase"/>
</dbReference>
<feature type="domain" description="Novel STAND NTPase 1" evidence="4">
    <location>
        <begin position="203"/>
        <end position="598"/>
    </location>
</feature>
<evidence type="ECO:0000256" key="2">
    <source>
        <dbReference type="ARBA" id="ARBA00022737"/>
    </source>
</evidence>
<dbReference type="Gene3D" id="3.40.50.300">
    <property type="entry name" value="P-loop containing nucleotide triphosphate hydrolases"/>
    <property type="match status" value="1"/>
</dbReference>
<evidence type="ECO:0000313" key="5">
    <source>
        <dbReference type="EMBL" id="QBD77294.1"/>
    </source>
</evidence>
<dbReference type="InterPro" id="IPR049052">
    <property type="entry name" value="nSTAND1"/>
</dbReference>
<evidence type="ECO:0000259" key="4">
    <source>
        <dbReference type="Pfam" id="PF20703"/>
    </source>
</evidence>